<feature type="domain" description="C2H2-type" evidence="6">
    <location>
        <begin position="236"/>
        <end position="259"/>
    </location>
</feature>
<feature type="domain" description="C2H2-type" evidence="6">
    <location>
        <begin position="378"/>
        <end position="396"/>
    </location>
</feature>
<feature type="domain" description="C2H2-type" evidence="6">
    <location>
        <begin position="321"/>
        <end position="344"/>
    </location>
</feature>
<evidence type="ECO:0000313" key="8">
    <source>
        <dbReference type="Proteomes" id="UP001627154"/>
    </source>
</evidence>
<evidence type="ECO:0000256" key="1">
    <source>
        <dbReference type="ARBA" id="ARBA00022723"/>
    </source>
</evidence>
<evidence type="ECO:0000256" key="2">
    <source>
        <dbReference type="ARBA" id="ARBA00022737"/>
    </source>
</evidence>
<dbReference type="FunFam" id="3.30.160.60:FF:000100">
    <property type="entry name" value="Zinc finger 45-like"/>
    <property type="match status" value="1"/>
</dbReference>
<name>A0ABD2VWI9_9HYME</name>
<keyword evidence="1" id="KW-0479">Metal-binding</keyword>
<keyword evidence="8" id="KW-1185">Reference proteome</keyword>
<dbReference type="SUPFAM" id="SSF57667">
    <property type="entry name" value="beta-beta-alpha zinc fingers"/>
    <property type="match status" value="3"/>
</dbReference>
<dbReference type="Gene3D" id="3.30.160.60">
    <property type="entry name" value="Classic Zinc Finger"/>
    <property type="match status" value="5"/>
</dbReference>
<dbReference type="InterPro" id="IPR013087">
    <property type="entry name" value="Znf_C2H2_type"/>
</dbReference>
<accession>A0ABD2VWI9</accession>
<reference evidence="7 8" key="1">
    <citation type="journal article" date="2024" name="bioRxiv">
        <title>A reference genome for Trichogramma kaykai: A tiny desert-dwelling parasitoid wasp with competing sex-ratio distorters.</title>
        <authorList>
            <person name="Culotta J."/>
            <person name="Lindsey A.R."/>
        </authorList>
    </citation>
    <scope>NUCLEOTIDE SEQUENCE [LARGE SCALE GENOMIC DNA]</scope>
    <source>
        <strain evidence="7 8">KSX58</strain>
    </source>
</reference>
<dbReference type="SMART" id="SM00355">
    <property type="entry name" value="ZnF_C2H2"/>
    <property type="match status" value="7"/>
</dbReference>
<evidence type="ECO:0000259" key="6">
    <source>
        <dbReference type="PROSITE" id="PS50157"/>
    </source>
</evidence>
<comment type="caution">
    <text evidence="7">The sequence shown here is derived from an EMBL/GenBank/DDBJ whole genome shotgun (WGS) entry which is preliminary data.</text>
</comment>
<protein>
    <recommendedName>
        <fullName evidence="6">C2H2-type domain-containing protein</fullName>
    </recommendedName>
</protein>
<dbReference type="PROSITE" id="PS00028">
    <property type="entry name" value="ZINC_FINGER_C2H2_1"/>
    <property type="match status" value="4"/>
</dbReference>
<feature type="domain" description="C2H2-type" evidence="6">
    <location>
        <begin position="264"/>
        <end position="292"/>
    </location>
</feature>
<dbReference type="GO" id="GO:0008270">
    <property type="term" value="F:zinc ion binding"/>
    <property type="evidence" value="ECO:0007669"/>
    <property type="project" value="UniProtKB-KW"/>
</dbReference>
<keyword evidence="3 5" id="KW-0863">Zinc-finger</keyword>
<dbReference type="PROSITE" id="PS50157">
    <property type="entry name" value="ZINC_FINGER_C2H2_2"/>
    <property type="match status" value="6"/>
</dbReference>
<dbReference type="Proteomes" id="UP001627154">
    <property type="component" value="Unassembled WGS sequence"/>
</dbReference>
<dbReference type="PANTHER" id="PTHR47890:SF1">
    <property type="entry name" value="LD24308P"/>
    <property type="match status" value="1"/>
</dbReference>
<dbReference type="EMBL" id="JBJJXI010000166">
    <property type="protein sequence ID" value="KAL3384932.1"/>
    <property type="molecule type" value="Genomic_DNA"/>
</dbReference>
<dbReference type="Pfam" id="PF16061">
    <property type="entry name" value="DUF4803"/>
    <property type="match status" value="1"/>
</dbReference>
<proteinExistence type="predicted"/>
<evidence type="ECO:0000256" key="3">
    <source>
        <dbReference type="ARBA" id="ARBA00022771"/>
    </source>
</evidence>
<evidence type="ECO:0000256" key="5">
    <source>
        <dbReference type="PROSITE-ProRule" id="PRU00042"/>
    </source>
</evidence>
<dbReference type="AlphaFoldDB" id="A0ABD2VWI9"/>
<keyword evidence="4" id="KW-0862">Zinc</keyword>
<organism evidence="7 8">
    <name type="scientific">Trichogramma kaykai</name>
    <dbReference type="NCBI Taxonomy" id="54128"/>
    <lineage>
        <taxon>Eukaryota</taxon>
        <taxon>Metazoa</taxon>
        <taxon>Ecdysozoa</taxon>
        <taxon>Arthropoda</taxon>
        <taxon>Hexapoda</taxon>
        <taxon>Insecta</taxon>
        <taxon>Pterygota</taxon>
        <taxon>Neoptera</taxon>
        <taxon>Endopterygota</taxon>
        <taxon>Hymenoptera</taxon>
        <taxon>Apocrita</taxon>
        <taxon>Proctotrupomorpha</taxon>
        <taxon>Chalcidoidea</taxon>
        <taxon>Trichogrammatidae</taxon>
        <taxon>Trichogramma</taxon>
    </lineage>
</organism>
<dbReference type="Pfam" id="PF00096">
    <property type="entry name" value="zf-C2H2"/>
    <property type="match status" value="4"/>
</dbReference>
<evidence type="ECO:0000313" key="7">
    <source>
        <dbReference type="EMBL" id="KAL3384932.1"/>
    </source>
</evidence>
<keyword evidence="2" id="KW-0677">Repeat</keyword>
<dbReference type="InterPro" id="IPR032062">
    <property type="entry name" value="DUF4803"/>
</dbReference>
<gene>
    <name evidence="7" type="ORF">TKK_019337</name>
</gene>
<dbReference type="PANTHER" id="PTHR47890">
    <property type="entry name" value="LD24308P"/>
    <property type="match status" value="1"/>
</dbReference>
<sequence length="1055" mass="119785">MESTDTINFAAEVKEELSDMSYYENDGGQKKNQTLGCLQENTIYTLEQLRENHEFEPNQKIKIEFECKDVKPNVDLLVLDKVSGSIHGFQPTQEIKIEFECKDMKPKVDLLVTDEMKGWSNQHKDAKISYNRISSLIKIENERIVKKEIDKTFDIYTSITFNGQNKKIHLPMKKSKRSNQCETCLKKLASKQNLNFHIDSVHNHIAYPCEICGQSFSRKSNLKVHIDSVHNGRKYHRCDTCGQSFVRKQSLRVQIDSIHNHINHPCHTCGKKFEYKHNLQIHIDSVHNGRKCHNCDTCGKPYTTKGNLKIHIDSVHTGTKHKCEICENLFTQQTTLKTHIDSVHKTTVYATREGEARSRPALATLKTHIDSVHKSISYPCEICGKSFKGKAYLKVHIDSCTSAVLIVAACCLFGPGQAKRQSITQRMTSDGTLFDPNGVYKLAQEVREDLNGKADTTSSSAKKCSLLSRASLDYTMTKFRITTPIFFSLFAQNSDVQTSYDKFIIKLNQLDHFFAQFLNIRKGGNDTFYQVMKTSFVRGVFDAEHGVEAILRSLHENAMDYNGLPVFLTDRMTDALVHEESQKIMCNLAISPQALIFDFYKSVSLAEVKAHVIMMGAYDFLRQVGKPEAEDQVDQKLADLKERMAKLYGFIKPKLHEASNDLWKCDPHIHVKGKTYEEFGPVIQDYLMIESAPHPFDSVKSRADGHCSQTCDDIKLAEQKGCSAWNDDGCAEFSPNKCQGKIRNCKKFESILSVCPSSTDSNRRYEYVEFPNGEAYGTTQWEGPRDCASKKVSGYTFLKLFWKCDYCQCTCEESRTDIDRFVNLREVTSDVDNNKVVTGMRLRRSNHILHIQIQQGTLLPHGSVNKSSIRWRSMKNYTVHDAGVVENVDYHSLDWDRRGFALDDVVLPTNSVVTGLKFMQSNNGLFLRLAVRSTPFDFATGKLMRENETWVFADPKNTNNALTLINALPPTSTMKHQPDSVPGQYVELVTSNFKRDLGQTVLPFIDVQPVRSKIPMPLAGAGLFHKGARDDARHVSGGFLALKMFTYDLTAHMES</sequence>
<evidence type="ECO:0000256" key="4">
    <source>
        <dbReference type="ARBA" id="ARBA00022833"/>
    </source>
</evidence>
<feature type="domain" description="C2H2-type" evidence="6">
    <location>
        <begin position="207"/>
        <end position="235"/>
    </location>
</feature>
<dbReference type="InterPro" id="IPR036236">
    <property type="entry name" value="Znf_C2H2_sf"/>
</dbReference>
<feature type="domain" description="C2H2-type" evidence="6">
    <location>
        <begin position="293"/>
        <end position="321"/>
    </location>
</feature>